<protein>
    <submittedName>
        <fullName evidence="2">Uncharacterized protein</fullName>
    </submittedName>
</protein>
<comment type="caution">
    <text evidence="2">The sequence shown here is derived from an EMBL/GenBank/DDBJ whole genome shotgun (WGS) entry which is preliminary data.</text>
</comment>
<keyword evidence="1" id="KW-1133">Transmembrane helix</keyword>
<dbReference type="Proteomes" id="UP000612361">
    <property type="component" value="Unassembled WGS sequence"/>
</dbReference>
<proteinExistence type="predicted"/>
<keyword evidence="3" id="KW-1185">Reference proteome</keyword>
<feature type="transmembrane region" description="Helical" evidence="1">
    <location>
        <begin position="41"/>
        <end position="67"/>
    </location>
</feature>
<evidence type="ECO:0000256" key="1">
    <source>
        <dbReference type="SAM" id="Phobius"/>
    </source>
</evidence>
<dbReference type="RefSeq" id="WP_186881903.1">
    <property type="nucleotide sequence ID" value="NZ_JACOGG010000014.1"/>
</dbReference>
<accession>A0A923IBP4</accession>
<keyword evidence="1" id="KW-0472">Membrane</keyword>
<dbReference type="AlphaFoldDB" id="A0A923IBP4"/>
<dbReference type="EMBL" id="JACOGG010000014">
    <property type="protein sequence ID" value="MBC3936345.1"/>
    <property type="molecule type" value="Genomic_DNA"/>
</dbReference>
<organism evidence="2 3">
    <name type="scientific">Undibacterium rugosum</name>
    <dbReference type="NCBI Taxonomy" id="2762291"/>
    <lineage>
        <taxon>Bacteria</taxon>
        <taxon>Pseudomonadati</taxon>
        <taxon>Pseudomonadota</taxon>
        <taxon>Betaproteobacteria</taxon>
        <taxon>Burkholderiales</taxon>
        <taxon>Oxalobacteraceae</taxon>
        <taxon>Undibacterium</taxon>
    </lineage>
</organism>
<sequence length="374" mass="41485">MENERALDVKYRAVSTMLPLSGPVPNFKVMKQLALQAQFGWFYPLLIAVAPIAVLLAAPWQWLLLLIGAAGSQRQALPEQACRVFATTDSNLTVIDAALDSDPRIATLPRYQIRFDPRAMGAEIGWSGCASAMRAHLRWLLYALTRPAGVRRDLLLHGRDALALLGLAHLARQAGHIFVTDDHYQRWAHVLSHAAADFRIVQHGFLDEELVLPHAGGCVSCLYLRDVLFHASFERYYGINEYRLFSSSASFAQTPLSGDALLLASSFPSIDEEIKLLDAIRESCGDIPIIVKFHPVHRYDARREKLAAYASLVYEGAGNPGCRIFVSHGSFMEFDYRRQGIATVSIARSGSVAVAVDEIRSFLAHPVSKEQNTR</sequence>
<reference evidence="2" key="1">
    <citation type="submission" date="2020-08" db="EMBL/GenBank/DDBJ databases">
        <title>Novel species isolated from subtropical streams in China.</title>
        <authorList>
            <person name="Lu H."/>
        </authorList>
    </citation>
    <scope>NUCLEOTIDE SEQUENCE</scope>
    <source>
        <strain evidence="2">CY7W</strain>
    </source>
</reference>
<gene>
    <name evidence="2" type="ORF">H8K47_13315</name>
</gene>
<evidence type="ECO:0000313" key="2">
    <source>
        <dbReference type="EMBL" id="MBC3936345.1"/>
    </source>
</evidence>
<evidence type="ECO:0000313" key="3">
    <source>
        <dbReference type="Proteomes" id="UP000612361"/>
    </source>
</evidence>
<keyword evidence="1" id="KW-0812">Transmembrane</keyword>
<name>A0A923IBP4_9BURK</name>